<dbReference type="Pfam" id="PF06101">
    <property type="entry name" value="Vps62"/>
    <property type="match status" value="1"/>
</dbReference>
<keyword evidence="2" id="KW-1185">Reference proteome</keyword>
<dbReference type="Proteomes" id="UP001172102">
    <property type="component" value="Unassembled WGS sequence"/>
</dbReference>
<organism evidence="1 2">
    <name type="scientific">Lasiosphaeris hirsuta</name>
    <dbReference type="NCBI Taxonomy" id="260670"/>
    <lineage>
        <taxon>Eukaryota</taxon>
        <taxon>Fungi</taxon>
        <taxon>Dikarya</taxon>
        <taxon>Ascomycota</taxon>
        <taxon>Pezizomycotina</taxon>
        <taxon>Sordariomycetes</taxon>
        <taxon>Sordariomycetidae</taxon>
        <taxon>Sordariales</taxon>
        <taxon>Lasiosphaeriaceae</taxon>
        <taxon>Lasiosphaeris</taxon>
    </lineage>
</organism>
<name>A0AA39ZR56_9PEZI</name>
<evidence type="ECO:0000313" key="2">
    <source>
        <dbReference type="Proteomes" id="UP001172102"/>
    </source>
</evidence>
<protein>
    <submittedName>
        <fullName evidence="1">Uncharacterized protein</fullName>
    </submittedName>
</protein>
<comment type="caution">
    <text evidence="1">The sequence shown here is derived from an EMBL/GenBank/DDBJ whole genome shotgun (WGS) entry which is preliminary data.</text>
</comment>
<dbReference type="PANTHER" id="PTHR48219">
    <property type="entry name" value="VACUOLAR PROTEIN SORTING-ASSOCIATED PROTEIN 62-RELATED"/>
    <property type="match status" value="1"/>
</dbReference>
<accession>A0AA39ZR56</accession>
<dbReference type="AlphaFoldDB" id="A0AA39ZR56"/>
<dbReference type="EMBL" id="JAUKUA010000009">
    <property type="protein sequence ID" value="KAK0702175.1"/>
    <property type="molecule type" value="Genomic_DNA"/>
</dbReference>
<evidence type="ECO:0000313" key="1">
    <source>
        <dbReference type="EMBL" id="KAK0702175.1"/>
    </source>
</evidence>
<dbReference type="PANTHER" id="PTHR48219:SF2">
    <property type="entry name" value="VACUOLAR PROTEIN SORTING-ASSOCIATED PROTEIN 62"/>
    <property type="match status" value="1"/>
</dbReference>
<dbReference type="InterPro" id="IPR009291">
    <property type="entry name" value="Vps62"/>
</dbReference>
<proteinExistence type="predicted"/>
<sequence length="216" mass="23871">MQLPVNILLDVAVLSNVTTFDWRWSDKGSGAQMNGGFWHPISPDSRHFKPLGSVAVSGYQDINGQVPVILVGDNPSSRPEGKDWPAVASPMHYELVWDDKGSGAENDGSIWRPVAPHGYVCVGDVVANGYHRPSHDAIWCLRNDLVFDGSYDSPVIWSNAGSGVQRDTSIWGVNDQPRHPRIKVPAPDNYHPTFRCSKTHAEPDLHLAKYLGFYQA</sequence>
<reference evidence="1" key="1">
    <citation type="submission" date="2023-06" db="EMBL/GenBank/DDBJ databases">
        <title>Genome-scale phylogeny and comparative genomics of the fungal order Sordariales.</title>
        <authorList>
            <consortium name="Lawrence Berkeley National Laboratory"/>
            <person name="Hensen N."/>
            <person name="Bonometti L."/>
            <person name="Westerberg I."/>
            <person name="Brannstrom I.O."/>
            <person name="Guillou S."/>
            <person name="Cros-Aarteil S."/>
            <person name="Calhoun S."/>
            <person name="Haridas S."/>
            <person name="Kuo A."/>
            <person name="Mondo S."/>
            <person name="Pangilinan J."/>
            <person name="Riley R."/>
            <person name="Labutti K."/>
            <person name="Andreopoulos B."/>
            <person name="Lipzen A."/>
            <person name="Chen C."/>
            <person name="Yanf M."/>
            <person name="Daum C."/>
            <person name="Ng V."/>
            <person name="Clum A."/>
            <person name="Steindorff A."/>
            <person name="Ohm R."/>
            <person name="Martin F."/>
            <person name="Silar P."/>
            <person name="Natvig D."/>
            <person name="Lalanne C."/>
            <person name="Gautier V."/>
            <person name="Ament-Velasquez S.L."/>
            <person name="Kruys A."/>
            <person name="Hutchinson M.I."/>
            <person name="Powell A.J."/>
            <person name="Barry K."/>
            <person name="Miller A.N."/>
            <person name="Grigoriev I.V."/>
            <person name="Debuchy R."/>
            <person name="Gladieux P."/>
            <person name="Thoren M.H."/>
            <person name="Johannesson H."/>
        </authorList>
    </citation>
    <scope>NUCLEOTIDE SEQUENCE</scope>
    <source>
        <strain evidence="1">SMH4607-1</strain>
    </source>
</reference>
<gene>
    <name evidence="1" type="ORF">B0H67DRAFT_595246</name>
</gene>